<dbReference type="AlphaFoldDB" id="A0A7C3Z2L0"/>
<evidence type="ECO:0000313" key="1">
    <source>
        <dbReference type="EMBL" id="HGF35186.1"/>
    </source>
</evidence>
<reference evidence="1" key="1">
    <citation type="journal article" date="2020" name="mSystems">
        <title>Genome- and Community-Level Interaction Insights into Carbon Utilization and Element Cycling Functions of Hydrothermarchaeota in Hydrothermal Sediment.</title>
        <authorList>
            <person name="Zhou Z."/>
            <person name="Liu Y."/>
            <person name="Xu W."/>
            <person name="Pan J."/>
            <person name="Luo Z.H."/>
            <person name="Li M."/>
        </authorList>
    </citation>
    <scope>NUCLEOTIDE SEQUENCE [LARGE SCALE GENOMIC DNA]</scope>
    <source>
        <strain evidence="1">SpSt-897</strain>
    </source>
</reference>
<protein>
    <submittedName>
        <fullName evidence="1">XcyI family restriction endonuclease</fullName>
    </submittedName>
</protein>
<dbReference type="GO" id="GO:0003677">
    <property type="term" value="F:DNA binding"/>
    <property type="evidence" value="ECO:0007669"/>
    <property type="project" value="InterPro"/>
</dbReference>
<proteinExistence type="predicted"/>
<keyword evidence="1" id="KW-0378">Hydrolase</keyword>
<name>A0A7C3Z2L0_9BACT</name>
<keyword evidence="1" id="KW-0540">Nuclease</keyword>
<gene>
    <name evidence="1" type="ORF">ENW96_12545</name>
</gene>
<dbReference type="InterPro" id="IPR019071">
    <property type="entry name" value="Restrct_endonuc_II_XcyI"/>
</dbReference>
<comment type="caution">
    <text evidence="1">The sequence shown here is derived from an EMBL/GenBank/DDBJ whole genome shotgun (WGS) entry which is preliminary data.</text>
</comment>
<keyword evidence="1" id="KW-0255">Endonuclease</keyword>
<accession>A0A7C3Z2L0</accession>
<dbReference type="GO" id="GO:0009307">
    <property type="term" value="P:DNA restriction-modification system"/>
    <property type="evidence" value="ECO:0007669"/>
    <property type="project" value="InterPro"/>
</dbReference>
<sequence length="167" mass="18931">MAQYRRFLHQRQPNLERLGQEKSCPLYALSPPHPGGAEKTDRSISLVNESGRTVFIAFGNDPDIRVQEKLRTGMRPLVAIEIKGGDDFSNFSNRLGEAEKSHNQAGRAGFTECWTIVRVNLTLEKTREKSPSTTRLFHLDRIKDSSAEEHGEFRELFCSLVGIRSFP</sequence>
<dbReference type="GO" id="GO:0000287">
    <property type="term" value="F:magnesium ion binding"/>
    <property type="evidence" value="ECO:0007669"/>
    <property type="project" value="InterPro"/>
</dbReference>
<dbReference type="GO" id="GO:0009036">
    <property type="term" value="F:type II site-specific deoxyribonuclease activity"/>
    <property type="evidence" value="ECO:0007669"/>
    <property type="project" value="InterPro"/>
</dbReference>
<dbReference type="EMBL" id="DTMF01000306">
    <property type="protein sequence ID" value="HGF35186.1"/>
    <property type="molecule type" value="Genomic_DNA"/>
</dbReference>
<organism evidence="1">
    <name type="scientific">Desulfobacca acetoxidans</name>
    <dbReference type="NCBI Taxonomy" id="60893"/>
    <lineage>
        <taxon>Bacteria</taxon>
        <taxon>Pseudomonadati</taxon>
        <taxon>Thermodesulfobacteriota</taxon>
        <taxon>Desulfobaccia</taxon>
        <taxon>Desulfobaccales</taxon>
        <taxon>Desulfobaccaceae</taxon>
        <taxon>Desulfobacca</taxon>
    </lineage>
</organism>
<dbReference type="Pfam" id="PF09571">
    <property type="entry name" value="RE_XcyI"/>
    <property type="match status" value="1"/>
</dbReference>